<gene>
    <name evidence="6" type="primary">tcuA</name>
    <name evidence="6" type="ORF">ACFSXZ_27630</name>
</gene>
<proteinExistence type="predicted"/>
<protein>
    <submittedName>
        <fullName evidence="6">FAD-dependent tricarballylate dehydrogenase TcuA</fullName>
    </submittedName>
</protein>
<evidence type="ECO:0000256" key="4">
    <source>
        <dbReference type="ARBA" id="ARBA00023002"/>
    </source>
</evidence>
<comment type="cofactor">
    <cofactor evidence="1">
        <name>FAD</name>
        <dbReference type="ChEBI" id="CHEBI:57692"/>
    </cofactor>
</comment>
<keyword evidence="7" id="KW-1185">Reference proteome</keyword>
<name>A0ABW5FZ07_9PSEU</name>
<evidence type="ECO:0000256" key="3">
    <source>
        <dbReference type="ARBA" id="ARBA00022827"/>
    </source>
</evidence>
<evidence type="ECO:0000256" key="2">
    <source>
        <dbReference type="ARBA" id="ARBA00022630"/>
    </source>
</evidence>
<dbReference type="PANTHER" id="PTHR43400">
    <property type="entry name" value="FUMARATE REDUCTASE"/>
    <property type="match status" value="1"/>
</dbReference>
<keyword evidence="4" id="KW-0560">Oxidoreductase</keyword>
<dbReference type="PANTHER" id="PTHR43400:SF7">
    <property type="entry name" value="FAD-DEPENDENT OXIDOREDUCTASE 2 FAD BINDING DOMAIN-CONTAINING PROTEIN"/>
    <property type="match status" value="1"/>
</dbReference>
<organism evidence="6 7">
    <name type="scientific">Amycolatopsis pigmentata</name>
    <dbReference type="NCBI Taxonomy" id="450801"/>
    <lineage>
        <taxon>Bacteria</taxon>
        <taxon>Bacillati</taxon>
        <taxon>Actinomycetota</taxon>
        <taxon>Actinomycetes</taxon>
        <taxon>Pseudonocardiales</taxon>
        <taxon>Pseudonocardiaceae</taxon>
        <taxon>Amycolatopsis</taxon>
    </lineage>
</organism>
<dbReference type="SUPFAM" id="SSF56425">
    <property type="entry name" value="Succinate dehydrogenase/fumarate reductase flavoprotein, catalytic domain"/>
    <property type="match status" value="1"/>
</dbReference>
<keyword evidence="2" id="KW-0285">Flavoprotein</keyword>
<evidence type="ECO:0000256" key="1">
    <source>
        <dbReference type="ARBA" id="ARBA00001974"/>
    </source>
</evidence>
<dbReference type="EMBL" id="JBHUKR010000017">
    <property type="protein sequence ID" value="MFD2420106.1"/>
    <property type="molecule type" value="Genomic_DNA"/>
</dbReference>
<dbReference type="InterPro" id="IPR003953">
    <property type="entry name" value="FAD-dep_OxRdtase_2_FAD-bd"/>
</dbReference>
<keyword evidence="3" id="KW-0274">FAD</keyword>
<dbReference type="SUPFAM" id="SSF51905">
    <property type="entry name" value="FAD/NAD(P)-binding domain"/>
    <property type="match status" value="1"/>
</dbReference>
<dbReference type="InterPro" id="IPR050315">
    <property type="entry name" value="FAD-oxidoreductase_2"/>
</dbReference>
<dbReference type="InterPro" id="IPR027477">
    <property type="entry name" value="Succ_DH/fumarate_Rdtase_cat_sf"/>
</dbReference>
<comment type="caution">
    <text evidence="6">The sequence shown here is derived from an EMBL/GenBank/DDBJ whole genome shotgun (WGS) entry which is preliminary data.</text>
</comment>
<accession>A0ABW5FZ07</accession>
<dbReference type="Gene3D" id="3.50.50.60">
    <property type="entry name" value="FAD/NAD(P)-binding domain"/>
    <property type="match status" value="1"/>
</dbReference>
<feature type="domain" description="FAD-dependent oxidoreductase 2 FAD-binding" evidence="5">
    <location>
        <begin position="4"/>
        <end position="477"/>
    </location>
</feature>
<dbReference type="RefSeq" id="WP_378268137.1">
    <property type="nucleotide sequence ID" value="NZ_JBHUKR010000017.1"/>
</dbReference>
<evidence type="ECO:0000259" key="5">
    <source>
        <dbReference type="Pfam" id="PF00890"/>
    </source>
</evidence>
<dbReference type="InterPro" id="IPR036188">
    <property type="entry name" value="FAD/NAD-bd_sf"/>
</dbReference>
<dbReference type="NCBIfam" id="NF006130">
    <property type="entry name" value="PRK08274.1"/>
    <property type="match status" value="1"/>
</dbReference>
<dbReference type="Proteomes" id="UP001597417">
    <property type="component" value="Unassembled WGS sequence"/>
</dbReference>
<evidence type="ECO:0000313" key="7">
    <source>
        <dbReference type="Proteomes" id="UP001597417"/>
    </source>
</evidence>
<sequence length="498" mass="53646">MARVVVVGGGNAGLCAALSARAEGAEVLLLDRGPADGSGSDSYFTGGLFRVAYDGLDQLEAIVGPLGMDPSTGIDAFAKYSEADFLEDWGRVTGYRCDAELAETVVGTSYDAITWLSGHKVPFLSGLVVDSAGRVRHTRPGWHGGFVEVSGAGPGLMAALLKAADNAGIRREHGVGVRSIERSAEGFRLVSRYAHGETVFHDADAVILASGGFQADPEWRTRALGPGWDLARVRASRYNTGRGIRIAQDLGAALYGNWSGCHAVAWSVGSRDAGDPKANHIFERESYPFGITVNVHGERFIDEASDFGAYTYARYGREVLRQDEQRAWQLFDAQCEEQLMDEYRTKNPEAARTRADTLEELAAKLAARGVDRDHLLRTVAEYNAAVDESVDFNPYVKDGRGTKGLRFDKSNWSRKLERGPFEAYEVTCGITFTFGGVRIGTDASVLDEDGRPIPGLFACGEMVGGLYYFNYASGTGLTSGAVLGRLAGRRAAEVVAHA</sequence>
<evidence type="ECO:0000313" key="6">
    <source>
        <dbReference type="EMBL" id="MFD2420106.1"/>
    </source>
</evidence>
<dbReference type="Pfam" id="PF00890">
    <property type="entry name" value="FAD_binding_2"/>
    <property type="match status" value="1"/>
</dbReference>
<dbReference type="Gene3D" id="3.90.700.10">
    <property type="entry name" value="Succinate dehydrogenase/fumarate reductase flavoprotein, catalytic domain"/>
    <property type="match status" value="1"/>
</dbReference>
<reference evidence="7" key="1">
    <citation type="journal article" date="2019" name="Int. J. Syst. Evol. Microbiol.">
        <title>The Global Catalogue of Microorganisms (GCM) 10K type strain sequencing project: providing services to taxonomists for standard genome sequencing and annotation.</title>
        <authorList>
            <consortium name="The Broad Institute Genomics Platform"/>
            <consortium name="The Broad Institute Genome Sequencing Center for Infectious Disease"/>
            <person name="Wu L."/>
            <person name="Ma J."/>
        </authorList>
    </citation>
    <scope>NUCLEOTIDE SEQUENCE [LARGE SCALE GENOMIC DNA]</scope>
    <source>
        <strain evidence="7">CGMCC 4.7645</strain>
    </source>
</reference>